<sequence>MSEVLRTDRLILAAKAAAAASVAWLLAPYVPYADAEYSYYAPLGVLVSMYPTVAGSARAGAQSLAGLGIGIALGLGMLGLVYIGLPAVIAVALVIGAGILISGIRTLGVGGDWVAIAALFVLLLGGPDADQFSLSYLLTMAFGVLVGVLTNILIVPPLYLRRASERLTALRDAVCADLRDVADALDRGRIDPDWLSDAGTRLAGMLDDVADEVRIAEESSRANPRSRRRGADRRLNERRMAALERSTRAVAELADLLSRGSAGRLFADAPTRRALASAVRASAALVEAPAADPRAQQRLDSATGALDDALAQLGRGGAPPDDEPEARAYAYAATLCVRRIVDASRDFIAGTA</sequence>
<evidence type="ECO:0000313" key="3">
    <source>
        <dbReference type="Proteomes" id="UP000033900"/>
    </source>
</evidence>
<dbReference type="PATRIC" id="fig|273678.4.peg.2930"/>
<proteinExistence type="predicted"/>
<dbReference type="AlphaFoldDB" id="A0A0M2HHX8"/>
<feature type="transmembrane region" description="Helical" evidence="1">
    <location>
        <begin position="91"/>
        <end position="124"/>
    </location>
</feature>
<evidence type="ECO:0000256" key="1">
    <source>
        <dbReference type="SAM" id="Phobius"/>
    </source>
</evidence>
<dbReference type="STRING" id="273678.RS84_02930"/>
<dbReference type="Proteomes" id="UP000033900">
    <property type="component" value="Unassembled WGS sequence"/>
</dbReference>
<evidence type="ECO:0008006" key="4">
    <source>
        <dbReference type="Google" id="ProtNLM"/>
    </source>
</evidence>
<evidence type="ECO:0000313" key="2">
    <source>
        <dbReference type="EMBL" id="KJL46299.1"/>
    </source>
</evidence>
<keyword evidence="1" id="KW-1133">Transmembrane helix</keyword>
<feature type="transmembrane region" description="Helical" evidence="1">
    <location>
        <begin position="64"/>
        <end position="85"/>
    </location>
</feature>
<keyword evidence="1" id="KW-0812">Transmembrane</keyword>
<reference evidence="2 3" key="1">
    <citation type="submission" date="2015-02" db="EMBL/GenBank/DDBJ databases">
        <title>Draft genome sequences of ten Microbacterium spp. with emphasis on heavy metal contaminated environments.</title>
        <authorList>
            <person name="Corretto E."/>
        </authorList>
    </citation>
    <scope>NUCLEOTIDE SEQUENCE [LARGE SCALE GENOMIC DNA]</scope>
    <source>
        <strain evidence="2 3">SA35</strain>
    </source>
</reference>
<dbReference type="RefSeq" id="WP_045258501.1">
    <property type="nucleotide sequence ID" value="NZ_JYJB01000010.1"/>
</dbReference>
<feature type="transmembrane region" description="Helical" evidence="1">
    <location>
        <begin position="136"/>
        <end position="160"/>
    </location>
</feature>
<keyword evidence="3" id="KW-1185">Reference proteome</keyword>
<accession>A0A0M2HHX8</accession>
<gene>
    <name evidence="2" type="ORF">RS84_02930</name>
</gene>
<protein>
    <recommendedName>
        <fullName evidence="4">FUSC family protein</fullName>
    </recommendedName>
</protein>
<name>A0A0M2HHX8_9MICO</name>
<keyword evidence="1" id="KW-0472">Membrane</keyword>
<dbReference type="OrthoDB" id="3579456at2"/>
<comment type="caution">
    <text evidence="2">The sequence shown here is derived from an EMBL/GenBank/DDBJ whole genome shotgun (WGS) entry which is preliminary data.</text>
</comment>
<dbReference type="EMBL" id="JYJB01000010">
    <property type="protein sequence ID" value="KJL46299.1"/>
    <property type="molecule type" value="Genomic_DNA"/>
</dbReference>
<organism evidence="2 3">
    <name type="scientific">Microbacterium hydrocarbonoxydans</name>
    <dbReference type="NCBI Taxonomy" id="273678"/>
    <lineage>
        <taxon>Bacteria</taxon>
        <taxon>Bacillati</taxon>
        <taxon>Actinomycetota</taxon>
        <taxon>Actinomycetes</taxon>
        <taxon>Micrococcales</taxon>
        <taxon>Microbacteriaceae</taxon>
        <taxon>Microbacterium</taxon>
    </lineage>
</organism>
<feature type="transmembrane region" description="Helical" evidence="1">
    <location>
        <begin position="37"/>
        <end position="57"/>
    </location>
</feature>
<feature type="transmembrane region" description="Helical" evidence="1">
    <location>
        <begin position="12"/>
        <end position="31"/>
    </location>
</feature>